<dbReference type="Proteomes" id="UP001180020">
    <property type="component" value="Unassembled WGS sequence"/>
</dbReference>
<evidence type="ECO:0000313" key="2">
    <source>
        <dbReference type="Proteomes" id="UP001180020"/>
    </source>
</evidence>
<proteinExistence type="predicted"/>
<reference evidence="1" key="2">
    <citation type="submission" date="2023-06" db="EMBL/GenBank/DDBJ databases">
        <authorList>
            <person name="Ma L."/>
            <person name="Liu K.-W."/>
            <person name="Li Z."/>
            <person name="Hsiao Y.-Y."/>
            <person name="Qi Y."/>
            <person name="Fu T."/>
            <person name="Tang G."/>
            <person name="Zhang D."/>
            <person name="Sun W.-H."/>
            <person name="Liu D.-K."/>
            <person name="Li Y."/>
            <person name="Chen G.-Z."/>
            <person name="Liu X.-D."/>
            <person name="Liao X.-Y."/>
            <person name="Jiang Y.-T."/>
            <person name="Yu X."/>
            <person name="Hao Y."/>
            <person name="Huang J."/>
            <person name="Zhao X.-W."/>
            <person name="Ke S."/>
            <person name="Chen Y.-Y."/>
            <person name="Wu W.-L."/>
            <person name="Hsu J.-L."/>
            <person name="Lin Y.-F."/>
            <person name="Huang M.-D."/>
            <person name="Li C.-Y."/>
            <person name="Huang L."/>
            <person name="Wang Z.-W."/>
            <person name="Zhao X."/>
            <person name="Zhong W.-Y."/>
            <person name="Peng D.-H."/>
            <person name="Ahmad S."/>
            <person name="Lan S."/>
            <person name="Zhang J.-S."/>
            <person name="Tsai W.-C."/>
            <person name="Van De Peer Y."/>
            <person name="Liu Z.-J."/>
        </authorList>
    </citation>
    <scope>NUCLEOTIDE SEQUENCE</scope>
    <source>
        <strain evidence="1">CP</strain>
        <tissue evidence="1">Leaves</tissue>
    </source>
</reference>
<accession>A0AAV9EIX6</accession>
<keyword evidence="2" id="KW-1185">Reference proteome</keyword>
<dbReference type="AlphaFoldDB" id="A0AAV9EIX6"/>
<protein>
    <submittedName>
        <fullName evidence="1">Peptide transporter</fullName>
    </submittedName>
</protein>
<name>A0AAV9EIX6_ACOCL</name>
<reference evidence="1" key="1">
    <citation type="journal article" date="2023" name="Nat. Commun.">
        <title>Diploid and tetraploid genomes of Acorus and the evolution of monocots.</title>
        <authorList>
            <person name="Ma L."/>
            <person name="Liu K.W."/>
            <person name="Li Z."/>
            <person name="Hsiao Y.Y."/>
            <person name="Qi Y."/>
            <person name="Fu T."/>
            <person name="Tang G.D."/>
            <person name="Zhang D."/>
            <person name="Sun W.H."/>
            <person name="Liu D.K."/>
            <person name="Li Y."/>
            <person name="Chen G.Z."/>
            <person name="Liu X.D."/>
            <person name="Liao X.Y."/>
            <person name="Jiang Y.T."/>
            <person name="Yu X."/>
            <person name="Hao Y."/>
            <person name="Huang J."/>
            <person name="Zhao X.W."/>
            <person name="Ke S."/>
            <person name="Chen Y.Y."/>
            <person name="Wu W.L."/>
            <person name="Hsu J.L."/>
            <person name="Lin Y.F."/>
            <person name="Huang M.D."/>
            <person name="Li C.Y."/>
            <person name="Huang L."/>
            <person name="Wang Z.W."/>
            <person name="Zhao X."/>
            <person name="Zhong W.Y."/>
            <person name="Peng D.H."/>
            <person name="Ahmad S."/>
            <person name="Lan S."/>
            <person name="Zhang J.S."/>
            <person name="Tsai W.C."/>
            <person name="Van de Peer Y."/>
            <person name="Liu Z.J."/>
        </authorList>
    </citation>
    <scope>NUCLEOTIDE SEQUENCE</scope>
    <source>
        <strain evidence="1">CP</strain>
    </source>
</reference>
<organism evidence="1 2">
    <name type="scientific">Acorus calamus</name>
    <name type="common">Sweet flag</name>
    <dbReference type="NCBI Taxonomy" id="4465"/>
    <lineage>
        <taxon>Eukaryota</taxon>
        <taxon>Viridiplantae</taxon>
        <taxon>Streptophyta</taxon>
        <taxon>Embryophyta</taxon>
        <taxon>Tracheophyta</taxon>
        <taxon>Spermatophyta</taxon>
        <taxon>Magnoliopsida</taxon>
        <taxon>Liliopsida</taxon>
        <taxon>Acoraceae</taxon>
        <taxon>Acorus</taxon>
    </lineage>
</organism>
<sequence length="102" mass="11284">MSFFTGFAQVIAASIKNCRLAFLPNDADGWYHRKKDSNIVAPSKKLRFLNKACLIRNPESDMDPDGSATDSWNLCTVEQVEEFKAIIKVTQYGPPGSSSLSP</sequence>
<gene>
    <name evidence="1" type="ORF">QJS10_CPA06g00709</name>
</gene>
<evidence type="ECO:0000313" key="1">
    <source>
        <dbReference type="EMBL" id="KAK1313227.1"/>
    </source>
</evidence>
<dbReference type="EMBL" id="JAUJYO010000006">
    <property type="protein sequence ID" value="KAK1313227.1"/>
    <property type="molecule type" value="Genomic_DNA"/>
</dbReference>
<comment type="caution">
    <text evidence="1">The sequence shown here is derived from an EMBL/GenBank/DDBJ whole genome shotgun (WGS) entry which is preliminary data.</text>
</comment>